<evidence type="ECO:0000256" key="1">
    <source>
        <dbReference type="ARBA" id="ARBA00008775"/>
    </source>
</evidence>
<dbReference type="InterPro" id="IPR051324">
    <property type="entry name" value="Stress/Tellurium_Resist"/>
</dbReference>
<evidence type="ECO:0000313" key="4">
    <source>
        <dbReference type="EMBL" id="RKN41632.1"/>
    </source>
</evidence>
<gene>
    <name evidence="4" type="ORF">D7294_14150</name>
</gene>
<dbReference type="PANTHER" id="PTHR32097:SF4">
    <property type="entry name" value="GENERAL STRESS PROTEIN 16U"/>
    <property type="match status" value="1"/>
</dbReference>
<protein>
    <submittedName>
        <fullName evidence="4">Export associated protein</fullName>
    </submittedName>
</protein>
<dbReference type="OrthoDB" id="4495998at2"/>
<feature type="compositionally biased region" description="Low complexity" evidence="2">
    <location>
        <begin position="240"/>
        <end position="251"/>
    </location>
</feature>
<comment type="caution">
    <text evidence="4">The sequence shown here is derived from an EMBL/GenBank/DDBJ whole genome shotgun (WGS) entry which is preliminary data.</text>
</comment>
<dbReference type="EMBL" id="RBAL01000007">
    <property type="protein sequence ID" value="RKN41632.1"/>
    <property type="molecule type" value="Genomic_DNA"/>
</dbReference>
<evidence type="ECO:0000313" key="5">
    <source>
        <dbReference type="Proteomes" id="UP000272474"/>
    </source>
</evidence>
<comment type="similarity">
    <text evidence="1">Belongs to the CAPAB/TerDEXZ family.</text>
</comment>
<evidence type="ECO:0000256" key="2">
    <source>
        <dbReference type="SAM" id="MobiDB-lite"/>
    </source>
</evidence>
<accession>A0A3A9YZM0</accession>
<feature type="compositionally biased region" description="Low complexity" evidence="2">
    <location>
        <begin position="202"/>
        <end position="215"/>
    </location>
</feature>
<organism evidence="4 5">
    <name type="scientific">Streptomyces hoynatensis</name>
    <dbReference type="NCBI Taxonomy" id="1141874"/>
    <lineage>
        <taxon>Bacteria</taxon>
        <taxon>Bacillati</taxon>
        <taxon>Actinomycetota</taxon>
        <taxon>Actinomycetes</taxon>
        <taxon>Kitasatosporales</taxon>
        <taxon>Streptomycetaceae</taxon>
        <taxon>Streptomyces</taxon>
    </lineage>
</organism>
<feature type="compositionally biased region" description="Pro residues" evidence="2">
    <location>
        <begin position="252"/>
        <end position="274"/>
    </location>
</feature>
<keyword evidence="5" id="KW-1185">Reference proteome</keyword>
<dbReference type="Pfam" id="PF02342">
    <property type="entry name" value="TerD"/>
    <property type="match status" value="1"/>
</dbReference>
<dbReference type="RefSeq" id="WP_120679466.1">
    <property type="nucleotide sequence ID" value="NZ_RBAL01000007.1"/>
</dbReference>
<sequence length="654" mass="68317">MTAELIRGQNHPLPETRLEIRVSAGQPIVAGATLNDEQGHMRSAEWIAHPASPQLPGLEVSRQAAANHRLAVDLDAMPEAVHRVNVLLALPTGAGGPSGFGSVAAPFVAVTGLDGTEVVSYTITDLDTESAVVALELYRRQGAWKVRAVGQGYAGGLAAMLSDQGLPQAGQLAATINEAVAAGMARAVAPAPVTPEGERARAAAGEAAPARPGPATSVTGSAVPGQSGGRINYQHPRRPGPGASAMPAGGATPPPAPSAPPPPGAEGSAPPPPGEAGSGRPVAGDATGWTMEERLYNQVWGMFEDLARTTAAYRSAVDFADSRQERELDRVLSDPQTRIGPAADAARAEARQKHAALVEQARAAFDRDVAQLSAESEVVEPALPWAFARWDNPVWQAYRAPDEVPMAVRLGDLGLPEHTSLRIPMLVRMPLQRGLWIDYGRGSVDSAVADPDELRRLAGETATAIAARLLAAHPVDEFNVSIIDPAGAAAPSLAPLLESGVLSEPPAAGSGGVSTLLARLTQRVDLVQMAVRSGAADALPPGLDTSDQLLIVHDFPHGFDDRSVTQLRYLADEGPSVGVVLMMVADREDARAFGPVLDPLWRSLLRLTPVPSDHLADPWVGHAWTYEPPLPPRGSGVIGQVLHQVAAARRAAGR</sequence>
<dbReference type="InterPro" id="IPR027417">
    <property type="entry name" value="P-loop_NTPase"/>
</dbReference>
<dbReference type="Gene3D" id="2.60.60.30">
    <property type="entry name" value="sav2460 like domains"/>
    <property type="match status" value="1"/>
</dbReference>
<dbReference type="PANTHER" id="PTHR32097">
    <property type="entry name" value="CAMP-BINDING PROTEIN 1-RELATED"/>
    <property type="match status" value="1"/>
</dbReference>
<evidence type="ECO:0000259" key="3">
    <source>
        <dbReference type="Pfam" id="PF02342"/>
    </source>
</evidence>
<proteinExistence type="inferred from homology"/>
<dbReference type="CDD" id="cd06974">
    <property type="entry name" value="TerD_like"/>
    <property type="match status" value="1"/>
</dbReference>
<name>A0A3A9YZM0_9ACTN</name>
<feature type="region of interest" description="Disordered" evidence="2">
    <location>
        <begin position="192"/>
        <end position="285"/>
    </location>
</feature>
<dbReference type="Proteomes" id="UP000272474">
    <property type="component" value="Unassembled WGS sequence"/>
</dbReference>
<reference evidence="4 5" key="1">
    <citation type="journal article" date="2014" name="Int. J. Syst. Evol. Microbiol.">
        <title>Streptomyces hoynatensis sp. nov., isolated from deep marine sediment.</title>
        <authorList>
            <person name="Veyisoglu A."/>
            <person name="Sahin N."/>
        </authorList>
    </citation>
    <scope>NUCLEOTIDE SEQUENCE [LARGE SCALE GENOMIC DNA]</scope>
    <source>
        <strain evidence="4 5">KCTC 29097</strain>
    </source>
</reference>
<dbReference type="AlphaFoldDB" id="A0A3A9YZM0"/>
<feature type="domain" description="TerD" evidence="3">
    <location>
        <begin position="66"/>
        <end position="162"/>
    </location>
</feature>
<dbReference type="Gene3D" id="3.40.50.300">
    <property type="entry name" value="P-loop containing nucleotide triphosphate hydrolases"/>
    <property type="match status" value="1"/>
</dbReference>
<dbReference type="InterPro" id="IPR003325">
    <property type="entry name" value="TerD"/>
</dbReference>